<evidence type="ECO:0000313" key="1">
    <source>
        <dbReference type="EMBL" id="KUK78247.1"/>
    </source>
</evidence>
<name>A0A117M0X4_9BACT</name>
<dbReference type="AlphaFoldDB" id="A0A117M0X4"/>
<proteinExistence type="predicted"/>
<gene>
    <name evidence="1" type="ORF">XD94_1792</name>
</gene>
<reference evidence="2" key="1">
    <citation type="journal article" date="2015" name="MBio">
        <title>Genome-Resolved Metagenomic Analysis Reveals Roles for Candidate Phyla and Other Microbial Community Members in Biogeochemical Transformations in Oil Reservoirs.</title>
        <authorList>
            <person name="Hu P."/>
            <person name="Tom L."/>
            <person name="Singh A."/>
            <person name="Thomas B.C."/>
            <person name="Baker B.J."/>
            <person name="Piceno Y.M."/>
            <person name="Andersen G.L."/>
            <person name="Banfield J.F."/>
        </authorList>
    </citation>
    <scope>NUCLEOTIDE SEQUENCE [LARGE SCALE GENOMIC DNA]</scope>
</reference>
<comment type="caution">
    <text evidence="1">The sequence shown here is derived from an EMBL/GenBank/DDBJ whole genome shotgun (WGS) entry which is preliminary data.</text>
</comment>
<evidence type="ECO:0008006" key="3">
    <source>
        <dbReference type="Google" id="ProtNLM"/>
    </source>
</evidence>
<evidence type="ECO:0000313" key="2">
    <source>
        <dbReference type="Proteomes" id="UP000054092"/>
    </source>
</evidence>
<dbReference type="InterPro" id="IPR018691">
    <property type="entry name" value="DUF2188"/>
</dbReference>
<dbReference type="Pfam" id="PF09954">
    <property type="entry name" value="DUF2188"/>
    <property type="match status" value="1"/>
</dbReference>
<dbReference type="Proteomes" id="UP000054092">
    <property type="component" value="Unassembled WGS sequence"/>
</dbReference>
<organism evidence="1 2">
    <name type="scientific">Mesotoga prima</name>
    <dbReference type="NCBI Taxonomy" id="1184387"/>
    <lineage>
        <taxon>Bacteria</taxon>
        <taxon>Thermotogati</taxon>
        <taxon>Thermotogota</taxon>
        <taxon>Thermotogae</taxon>
        <taxon>Kosmotogales</taxon>
        <taxon>Kosmotogaceae</taxon>
        <taxon>Mesotoga</taxon>
    </lineage>
</organism>
<dbReference type="EMBL" id="LGGP01000397">
    <property type="protein sequence ID" value="KUK78247.1"/>
    <property type="molecule type" value="Genomic_DNA"/>
</dbReference>
<protein>
    <recommendedName>
        <fullName evidence="3">DUF2188 domain-containing protein</fullName>
    </recommendedName>
</protein>
<sequence>MHFIDHHEELRKIPSISEEIIEDFYHVRPHEGSWIVDHESEERIIHRFDEKVHAITAASELAGSSPEGKLVIHDSKGNVDRDETIRVGKSLQEKSGGTRVFFPVAVNTRLSRH</sequence>
<accession>A0A117M0X4</accession>
<dbReference type="PATRIC" id="fig|1184387.3.peg.221"/>